<keyword evidence="5" id="KW-0560">Oxidoreductase</keyword>
<evidence type="ECO:0000256" key="1">
    <source>
        <dbReference type="ARBA" id="ARBA00001974"/>
    </source>
</evidence>
<dbReference type="PIRSF" id="PIRSF016578">
    <property type="entry name" value="HsaA"/>
    <property type="match status" value="1"/>
</dbReference>
<evidence type="ECO:0000313" key="9">
    <source>
        <dbReference type="EMBL" id="MDX3128340.1"/>
    </source>
</evidence>
<dbReference type="Pfam" id="PF02771">
    <property type="entry name" value="Acyl-CoA_dh_N"/>
    <property type="match status" value="1"/>
</dbReference>
<keyword evidence="4 5" id="KW-0274">FAD</keyword>
<keyword evidence="3 5" id="KW-0285">Flavoprotein</keyword>
<dbReference type="GO" id="GO:0003995">
    <property type="term" value="F:acyl-CoA dehydrogenase activity"/>
    <property type="evidence" value="ECO:0007669"/>
    <property type="project" value="TreeGrafter"/>
</dbReference>
<sequence length="410" mass="43624">MTSTSTPARQSDRLHHELLAPKETQSVRAAVRRIAEQEVAPHAAAIANGDERTDGFPRQVFDALASAGVFRIPFPGEAGGDGLAHPATATAAAIEELAYYSSSVAAVFDVHCILAGNALRQGTEEQQQRLLPKVAEGSVVGAFATTEPDASSDLSPQAVRTEAVRTETGWVLNGHKRWISNSPVAAFVVVLARTGERLSMFIVDTALPGVQVGLADRKMGNRGQLTADIRFSDVHLSDDDLLGGTEGHGLRHALTTLTYGRIGIAAAGVGMAQAAFDHTVAHLSTRHAFGKPVAANQHWQFLLAERATEIDNARTLVTKAALRLDAGNPSPEPEAAMAKYYATKLSVDMARDAVQAFGGLGFARELGAYGSPGPVEAIYRDSKIGEIYEGTNEIQKWVIARQIFGRTIVG</sequence>
<feature type="domain" description="Acyl-CoA dehydrogenase/oxidase C-terminal" evidence="6">
    <location>
        <begin position="247"/>
        <end position="403"/>
    </location>
</feature>
<dbReference type="RefSeq" id="WP_319688333.1">
    <property type="nucleotide sequence ID" value="NZ_JARAWN010000002.1"/>
</dbReference>
<dbReference type="PANTHER" id="PTHR43884">
    <property type="entry name" value="ACYL-COA DEHYDROGENASE"/>
    <property type="match status" value="1"/>
</dbReference>
<comment type="cofactor">
    <cofactor evidence="1 5">
        <name>FAD</name>
        <dbReference type="ChEBI" id="CHEBI:57692"/>
    </cofactor>
</comment>
<dbReference type="InterPro" id="IPR013786">
    <property type="entry name" value="AcylCoA_DH/ox_N"/>
</dbReference>
<dbReference type="Pfam" id="PF00441">
    <property type="entry name" value="Acyl-CoA_dh_1"/>
    <property type="match status" value="1"/>
</dbReference>
<dbReference type="InterPro" id="IPR009075">
    <property type="entry name" value="AcylCo_DH/oxidase_C"/>
</dbReference>
<dbReference type="Pfam" id="PF02770">
    <property type="entry name" value="Acyl-CoA_dh_M"/>
    <property type="match status" value="1"/>
</dbReference>
<dbReference type="PANTHER" id="PTHR43884:SF12">
    <property type="entry name" value="ISOVALERYL-COA DEHYDROGENASE, MITOCHONDRIAL-RELATED"/>
    <property type="match status" value="1"/>
</dbReference>
<name>A0AAJ2UJ48_9ACTN</name>
<accession>A0AAJ2UJ48</accession>
<dbReference type="AlphaFoldDB" id="A0AAJ2UJ48"/>
<comment type="similarity">
    <text evidence="2 5">Belongs to the acyl-CoA dehydrogenase family.</text>
</comment>
<reference evidence="9" key="1">
    <citation type="journal article" date="2023" name="Microb. Genom.">
        <title>Mesoterricola silvestris gen. nov., sp. nov., Mesoterricola sediminis sp. nov., Geothrix oryzae sp. nov., Geothrix edaphica sp. nov., Geothrix rubra sp. nov., and Geothrix limicola sp. nov., six novel members of Acidobacteriota isolated from soils.</title>
        <authorList>
            <person name="Weisberg A.J."/>
            <person name="Pearce E."/>
            <person name="Kramer C.G."/>
            <person name="Chang J.H."/>
            <person name="Clarke C.R."/>
        </authorList>
    </citation>
    <scope>NUCLEOTIDE SEQUENCE</scope>
    <source>
        <strain evidence="9">ND06-05F</strain>
    </source>
</reference>
<dbReference type="InterPro" id="IPR037069">
    <property type="entry name" value="AcylCoA_DH/ox_N_sf"/>
</dbReference>
<dbReference type="EMBL" id="JARAWN010000002">
    <property type="protein sequence ID" value="MDX3128340.1"/>
    <property type="molecule type" value="Genomic_DNA"/>
</dbReference>
<dbReference type="InterPro" id="IPR009100">
    <property type="entry name" value="AcylCoA_DH/oxidase_NM_dom_sf"/>
</dbReference>
<evidence type="ECO:0000259" key="7">
    <source>
        <dbReference type="Pfam" id="PF02770"/>
    </source>
</evidence>
<dbReference type="Gene3D" id="2.40.110.10">
    <property type="entry name" value="Butyryl-CoA Dehydrogenase, subunit A, domain 2"/>
    <property type="match status" value="1"/>
</dbReference>
<evidence type="ECO:0000256" key="3">
    <source>
        <dbReference type="ARBA" id="ARBA00022630"/>
    </source>
</evidence>
<dbReference type="Gene3D" id="1.20.140.10">
    <property type="entry name" value="Butyryl-CoA Dehydrogenase, subunit A, domain 3"/>
    <property type="match status" value="1"/>
</dbReference>
<comment type="caution">
    <text evidence="9">The sequence shown here is derived from an EMBL/GenBank/DDBJ whole genome shotgun (WGS) entry which is preliminary data.</text>
</comment>
<evidence type="ECO:0000256" key="2">
    <source>
        <dbReference type="ARBA" id="ARBA00009347"/>
    </source>
</evidence>
<gene>
    <name evidence="9" type="ORF">PV367_00610</name>
</gene>
<dbReference type="InterPro" id="IPR036250">
    <property type="entry name" value="AcylCo_DH-like_C"/>
</dbReference>
<feature type="domain" description="Acyl-CoA dehydrogenase/oxidase N-terminal" evidence="8">
    <location>
        <begin position="22"/>
        <end position="137"/>
    </location>
</feature>
<dbReference type="Gene3D" id="1.10.540.10">
    <property type="entry name" value="Acyl-CoA dehydrogenase/oxidase, N-terminal domain"/>
    <property type="match status" value="1"/>
</dbReference>
<evidence type="ECO:0000259" key="8">
    <source>
        <dbReference type="Pfam" id="PF02771"/>
    </source>
</evidence>
<organism evidence="9 10">
    <name type="scientific">Streptomyces europaeiscabiei</name>
    <dbReference type="NCBI Taxonomy" id="146819"/>
    <lineage>
        <taxon>Bacteria</taxon>
        <taxon>Bacillati</taxon>
        <taxon>Actinomycetota</taxon>
        <taxon>Actinomycetes</taxon>
        <taxon>Kitasatosporales</taxon>
        <taxon>Streptomycetaceae</taxon>
        <taxon>Streptomyces</taxon>
    </lineage>
</organism>
<evidence type="ECO:0000256" key="5">
    <source>
        <dbReference type="RuleBase" id="RU362125"/>
    </source>
</evidence>
<dbReference type="InterPro" id="IPR046373">
    <property type="entry name" value="Acyl-CoA_Oxase/DH_mid-dom_sf"/>
</dbReference>
<evidence type="ECO:0000259" key="6">
    <source>
        <dbReference type="Pfam" id="PF00441"/>
    </source>
</evidence>
<dbReference type="GO" id="GO:0050660">
    <property type="term" value="F:flavin adenine dinucleotide binding"/>
    <property type="evidence" value="ECO:0007669"/>
    <property type="project" value="InterPro"/>
</dbReference>
<dbReference type="SUPFAM" id="SSF47203">
    <property type="entry name" value="Acyl-CoA dehydrogenase C-terminal domain-like"/>
    <property type="match status" value="1"/>
</dbReference>
<dbReference type="SUPFAM" id="SSF56645">
    <property type="entry name" value="Acyl-CoA dehydrogenase NM domain-like"/>
    <property type="match status" value="1"/>
</dbReference>
<dbReference type="Proteomes" id="UP001273589">
    <property type="component" value="Unassembled WGS sequence"/>
</dbReference>
<dbReference type="InterPro" id="IPR006091">
    <property type="entry name" value="Acyl-CoA_Oxase/DH_mid-dom"/>
</dbReference>
<evidence type="ECO:0000313" key="10">
    <source>
        <dbReference type="Proteomes" id="UP001273589"/>
    </source>
</evidence>
<proteinExistence type="inferred from homology"/>
<feature type="domain" description="Acyl-CoA oxidase/dehydrogenase middle" evidence="7">
    <location>
        <begin position="142"/>
        <end position="234"/>
    </location>
</feature>
<evidence type="ECO:0000256" key="4">
    <source>
        <dbReference type="ARBA" id="ARBA00022827"/>
    </source>
</evidence>
<dbReference type="FunFam" id="1.20.140.10:FF:000004">
    <property type="entry name" value="Acyl-CoA dehydrogenase FadE25"/>
    <property type="match status" value="1"/>
</dbReference>
<protein>
    <submittedName>
        <fullName evidence="9">Acyl-CoA dehydrogenase family protein</fullName>
    </submittedName>
</protein>